<dbReference type="Pfam" id="PF00583">
    <property type="entry name" value="Acetyltransf_1"/>
    <property type="match status" value="1"/>
</dbReference>
<evidence type="ECO:0000313" key="3">
    <source>
        <dbReference type="Proteomes" id="UP000237682"/>
    </source>
</evidence>
<keyword evidence="2" id="KW-0808">Transferase</keyword>
<gene>
    <name evidence="2" type="ORF">C5L14_12835</name>
</gene>
<dbReference type="GO" id="GO:0016747">
    <property type="term" value="F:acyltransferase activity, transferring groups other than amino-acyl groups"/>
    <property type="evidence" value="ECO:0007669"/>
    <property type="project" value="InterPro"/>
</dbReference>
<dbReference type="EMBL" id="PUEJ01000004">
    <property type="protein sequence ID" value="PRH87492.1"/>
    <property type="molecule type" value="Genomic_DNA"/>
</dbReference>
<accession>A0A2S9QDR7</accession>
<dbReference type="Gene3D" id="3.40.630.30">
    <property type="match status" value="1"/>
</dbReference>
<dbReference type="InterPro" id="IPR051822">
    <property type="entry name" value="Glycosyl_Hydrolase_84"/>
</dbReference>
<dbReference type="InterPro" id="IPR016181">
    <property type="entry name" value="Acyl_CoA_acyltransferase"/>
</dbReference>
<keyword evidence="3" id="KW-1185">Reference proteome</keyword>
<dbReference type="RefSeq" id="WP_105862423.1">
    <property type="nucleotide sequence ID" value="NZ_PUEJ01000004.1"/>
</dbReference>
<evidence type="ECO:0000259" key="1">
    <source>
        <dbReference type="PROSITE" id="PS51186"/>
    </source>
</evidence>
<evidence type="ECO:0000313" key="2">
    <source>
        <dbReference type="EMBL" id="PRH87492.1"/>
    </source>
</evidence>
<dbReference type="SUPFAM" id="SSF55729">
    <property type="entry name" value="Acyl-CoA N-acyltransferases (Nat)"/>
    <property type="match status" value="1"/>
</dbReference>
<dbReference type="Proteomes" id="UP000237682">
    <property type="component" value="Unassembled WGS sequence"/>
</dbReference>
<name>A0A2S9QDR7_9HYPH</name>
<reference evidence="2 3" key="1">
    <citation type="submission" date="2018-02" db="EMBL/GenBank/DDBJ databases">
        <title>Whole genome sequencing of endophytic bacterium.</title>
        <authorList>
            <person name="Eedara R."/>
            <person name="Podile A.R."/>
        </authorList>
    </citation>
    <scope>NUCLEOTIDE SEQUENCE [LARGE SCALE GENOMIC DNA]</scope>
    <source>
        <strain evidence="2 3">RP1T</strain>
    </source>
</reference>
<feature type="domain" description="N-acetyltransferase" evidence="1">
    <location>
        <begin position="5"/>
        <end position="199"/>
    </location>
</feature>
<comment type="caution">
    <text evidence="2">The sequence shown here is derived from an EMBL/GenBank/DDBJ whole genome shotgun (WGS) entry which is preliminary data.</text>
</comment>
<sequence>MAENPVIRPATEADRPALYEICLRTADNGSDASHLYSEPRLPGFIWAAPYQAIAPDFAFVLDAGGGAVGYVVAAPDTAAFAARLEREWWPDVRRLVAGLAPRTASDERVLALIRQPETKDPAMLAGYPAHLHINLLPPFQSSGWGRRLVETELAALRAGGVPGLHLGVSAGNTKVLGFYEKLGFREIARPASIYMGMRL</sequence>
<dbReference type="InterPro" id="IPR000182">
    <property type="entry name" value="GNAT_dom"/>
</dbReference>
<organism evidence="2 3">
    <name type="scientific">Labrys okinawensis</name>
    <dbReference type="NCBI Taxonomy" id="346911"/>
    <lineage>
        <taxon>Bacteria</taxon>
        <taxon>Pseudomonadati</taxon>
        <taxon>Pseudomonadota</taxon>
        <taxon>Alphaproteobacteria</taxon>
        <taxon>Hyphomicrobiales</taxon>
        <taxon>Xanthobacteraceae</taxon>
        <taxon>Labrys</taxon>
    </lineage>
</organism>
<dbReference type="PANTHER" id="PTHR13170:SF16">
    <property type="entry name" value="PROTEIN O-GLCNACASE"/>
    <property type="match status" value="1"/>
</dbReference>
<protein>
    <submittedName>
        <fullName evidence="2">GNAT family N-acetyltransferase</fullName>
    </submittedName>
</protein>
<dbReference type="AlphaFoldDB" id="A0A2S9QDR7"/>
<dbReference type="PROSITE" id="PS51186">
    <property type="entry name" value="GNAT"/>
    <property type="match status" value="1"/>
</dbReference>
<dbReference type="PANTHER" id="PTHR13170">
    <property type="entry name" value="O-GLCNACASE"/>
    <property type="match status" value="1"/>
</dbReference>
<proteinExistence type="predicted"/>
<dbReference type="OrthoDB" id="8593648at2"/>